<name>A0A8S1XGV5_PAROT</name>
<protein>
    <submittedName>
        <fullName evidence="1">Uncharacterized protein</fullName>
    </submittedName>
</protein>
<evidence type="ECO:0000313" key="2">
    <source>
        <dbReference type="Proteomes" id="UP000683925"/>
    </source>
</evidence>
<dbReference type="OrthoDB" id="291853at2759"/>
<sequence length="310" mass="36691">MIKTNNELKKWQNQENQQGKSQIFRISKMKPQCYDISPCRKIICVGYTNKSLIFWDFVNCFKLQCHQLSFIPMQILYSADGQYQLIRSKQNPKKIYIYKLSNMEYEEIVSSHYLYQKIMQFNSSQNHEALMMGLSHISVINYQTKSIQKQIELQFVSLTTLKNKEQICTIDCHHDTAEINILLLRRNLKIIKRTFFNVQHGNINIKTNNNNYFIVSSNKSKNRIWNIQTMKLLRKKHYGDDQISELVINQFSNLVYFHLSSYGIVAWNITTGRHRVVVEDQQNRLSGLQVISNCQLIYKSNWHVHSTVCF</sequence>
<evidence type="ECO:0000313" key="1">
    <source>
        <dbReference type="EMBL" id="CAD8200251.1"/>
    </source>
</evidence>
<dbReference type="AlphaFoldDB" id="A0A8S1XGV5"/>
<reference evidence="1" key="1">
    <citation type="submission" date="2021-01" db="EMBL/GenBank/DDBJ databases">
        <authorList>
            <consortium name="Genoscope - CEA"/>
            <person name="William W."/>
        </authorList>
    </citation>
    <scope>NUCLEOTIDE SEQUENCE</scope>
</reference>
<organism evidence="1 2">
    <name type="scientific">Paramecium octaurelia</name>
    <dbReference type="NCBI Taxonomy" id="43137"/>
    <lineage>
        <taxon>Eukaryota</taxon>
        <taxon>Sar</taxon>
        <taxon>Alveolata</taxon>
        <taxon>Ciliophora</taxon>
        <taxon>Intramacronucleata</taxon>
        <taxon>Oligohymenophorea</taxon>
        <taxon>Peniculida</taxon>
        <taxon>Parameciidae</taxon>
        <taxon>Paramecium</taxon>
    </lineage>
</organism>
<keyword evidence="2" id="KW-1185">Reference proteome</keyword>
<dbReference type="Proteomes" id="UP000683925">
    <property type="component" value="Unassembled WGS sequence"/>
</dbReference>
<gene>
    <name evidence="1" type="ORF">POCTA_138.1.T1210136</name>
</gene>
<dbReference type="EMBL" id="CAJJDP010000121">
    <property type="protein sequence ID" value="CAD8200251.1"/>
    <property type="molecule type" value="Genomic_DNA"/>
</dbReference>
<comment type="caution">
    <text evidence="1">The sequence shown here is derived from an EMBL/GenBank/DDBJ whole genome shotgun (WGS) entry which is preliminary data.</text>
</comment>
<dbReference type="OMA" id="ICTIDCH"/>
<proteinExistence type="predicted"/>
<accession>A0A8S1XGV5</accession>